<keyword evidence="1" id="KW-0805">Transcription regulation</keyword>
<reference evidence="5" key="1">
    <citation type="submission" date="2016-10" db="EMBL/GenBank/DDBJ databases">
        <authorList>
            <person name="Varghese N."/>
            <person name="Submissions S."/>
        </authorList>
    </citation>
    <scope>NUCLEOTIDE SEQUENCE [LARGE SCALE GENOMIC DNA]</scope>
    <source>
        <strain evidence="5">DSM 4771</strain>
    </source>
</reference>
<accession>A0A1G8VL36</accession>
<keyword evidence="5" id="KW-1185">Reference proteome</keyword>
<dbReference type="STRING" id="86666.SAMN04490247_2778"/>
<evidence type="ECO:0000256" key="2">
    <source>
        <dbReference type="ARBA" id="ARBA00023163"/>
    </source>
</evidence>
<gene>
    <name evidence="4" type="ORF">SAMN04490247_2778</name>
</gene>
<dbReference type="Gene3D" id="1.10.10.10">
    <property type="entry name" value="Winged helix-like DNA-binding domain superfamily/Winged helix DNA-binding domain"/>
    <property type="match status" value="1"/>
</dbReference>
<dbReference type="Proteomes" id="UP000199225">
    <property type="component" value="Unassembled WGS sequence"/>
</dbReference>
<dbReference type="EMBL" id="FNEV01000009">
    <property type="protein sequence ID" value="SDJ66722.1"/>
    <property type="molecule type" value="Genomic_DNA"/>
</dbReference>
<dbReference type="PROSITE" id="PS51000">
    <property type="entry name" value="HTH_DEOR_2"/>
    <property type="match status" value="1"/>
</dbReference>
<dbReference type="SUPFAM" id="SSF46785">
    <property type="entry name" value="Winged helix' DNA-binding domain"/>
    <property type="match status" value="1"/>
</dbReference>
<evidence type="ECO:0000259" key="3">
    <source>
        <dbReference type="PROSITE" id="PS51000"/>
    </source>
</evidence>
<protein>
    <submittedName>
        <fullName evidence="4">DeoR-like helix-turn-helix domain-containing protein</fullName>
    </submittedName>
</protein>
<dbReference type="InterPro" id="IPR001034">
    <property type="entry name" value="DeoR_HTH"/>
</dbReference>
<keyword evidence="2" id="KW-0804">Transcription</keyword>
<evidence type="ECO:0000313" key="5">
    <source>
        <dbReference type="Proteomes" id="UP000199225"/>
    </source>
</evidence>
<dbReference type="InterPro" id="IPR036388">
    <property type="entry name" value="WH-like_DNA-bd_sf"/>
</dbReference>
<feature type="domain" description="HTH deoR-type" evidence="3">
    <location>
        <begin position="8"/>
        <end position="63"/>
    </location>
</feature>
<dbReference type="RefSeq" id="WP_093194468.1">
    <property type="nucleotide sequence ID" value="NZ_FNEV01000009.1"/>
</dbReference>
<evidence type="ECO:0000313" key="4">
    <source>
        <dbReference type="EMBL" id="SDJ66722.1"/>
    </source>
</evidence>
<dbReference type="OrthoDB" id="2353732at2"/>
<dbReference type="Pfam" id="PF08220">
    <property type="entry name" value="HTH_DeoR"/>
    <property type="match status" value="1"/>
</dbReference>
<proteinExistence type="predicted"/>
<dbReference type="AlphaFoldDB" id="A0A1G8VL36"/>
<sequence>MNRPSSRMLDRIKSTYLFIRTEGTVSTTQVAEEFGITDRTVQRDLRVLEYNGLVSSPCRGKWKTTEKKVKIS</sequence>
<organism evidence="4 5">
    <name type="scientific">Salimicrobium halophilum</name>
    <dbReference type="NCBI Taxonomy" id="86666"/>
    <lineage>
        <taxon>Bacteria</taxon>
        <taxon>Bacillati</taxon>
        <taxon>Bacillota</taxon>
        <taxon>Bacilli</taxon>
        <taxon>Bacillales</taxon>
        <taxon>Bacillaceae</taxon>
        <taxon>Salimicrobium</taxon>
    </lineage>
</organism>
<dbReference type="GO" id="GO:0003700">
    <property type="term" value="F:DNA-binding transcription factor activity"/>
    <property type="evidence" value="ECO:0007669"/>
    <property type="project" value="InterPro"/>
</dbReference>
<evidence type="ECO:0000256" key="1">
    <source>
        <dbReference type="ARBA" id="ARBA00023015"/>
    </source>
</evidence>
<name>A0A1G8VL36_9BACI</name>
<dbReference type="InterPro" id="IPR036390">
    <property type="entry name" value="WH_DNA-bd_sf"/>
</dbReference>